<sequence length="240" mass="27344">MAYQASPRNSWRRPQSALLGLFLRFCEHPLKTIEYLQENPSIFQFDPDPKEPFTEGFIDPKVLTLSPSPEVEEGVYYNSPISGRQQDITKDDAYYSLSESSLGYISSSYLGGCEIEDFLRCTANEAQPATTVLKDTSSPPGQSPAHSLSEGESLTLKHFCSHCGKTLKRPCDLRFARKRDLQRHLGDVHEESFPGLVKRYQCPRGDYETSRGENLKRHMETKHPDEPIPANWRQVFLTKK</sequence>
<reference evidence="3 4" key="1">
    <citation type="submission" date="2015-08" db="EMBL/GenBank/DDBJ databases">
        <title>Emmonsia species relationships and genome sequence.</title>
        <authorList>
            <person name="Cuomo C.A."/>
            <person name="Schwartz I.S."/>
            <person name="Kenyon C."/>
            <person name="De Hoog G.S."/>
            <person name="Govender N.P."/>
            <person name="Botha A."/>
            <person name="Moreno L."/>
            <person name="De Vries M."/>
            <person name="Munoz J.F."/>
            <person name="Stielow J.B."/>
        </authorList>
    </citation>
    <scope>NUCLEOTIDE SEQUENCE [LARGE SCALE GENOMIC DNA]</scope>
    <source>
        <strain evidence="3 4">EI222</strain>
    </source>
</reference>
<evidence type="ECO:0000313" key="4">
    <source>
        <dbReference type="Proteomes" id="UP000242791"/>
    </source>
</evidence>
<gene>
    <name evidence="3" type="ORF">ACJ73_01736</name>
</gene>
<proteinExistence type="predicted"/>
<dbReference type="Proteomes" id="UP000242791">
    <property type="component" value="Unassembled WGS sequence"/>
</dbReference>
<organism evidence="3 4">
    <name type="scientific">Blastomyces percursus</name>
    <dbReference type="NCBI Taxonomy" id="1658174"/>
    <lineage>
        <taxon>Eukaryota</taxon>
        <taxon>Fungi</taxon>
        <taxon>Dikarya</taxon>
        <taxon>Ascomycota</taxon>
        <taxon>Pezizomycotina</taxon>
        <taxon>Eurotiomycetes</taxon>
        <taxon>Eurotiomycetidae</taxon>
        <taxon>Onygenales</taxon>
        <taxon>Ajellomycetaceae</taxon>
        <taxon>Blastomyces</taxon>
    </lineage>
</organism>
<dbReference type="STRING" id="1658174.A0A1J9QEH3"/>
<name>A0A1J9QEH3_9EURO</name>
<dbReference type="Gene3D" id="3.30.160.60">
    <property type="entry name" value="Classic Zinc Finger"/>
    <property type="match status" value="1"/>
</dbReference>
<accession>A0A1J9QEH3</accession>
<dbReference type="InterPro" id="IPR013087">
    <property type="entry name" value="Znf_C2H2_type"/>
</dbReference>
<dbReference type="OrthoDB" id="4187378at2759"/>
<feature type="domain" description="C2H2-type" evidence="2">
    <location>
        <begin position="158"/>
        <end position="189"/>
    </location>
</feature>
<evidence type="ECO:0000313" key="3">
    <source>
        <dbReference type="EMBL" id="OJD26872.1"/>
    </source>
</evidence>
<feature type="region of interest" description="Disordered" evidence="1">
    <location>
        <begin position="131"/>
        <end position="150"/>
    </location>
</feature>
<comment type="caution">
    <text evidence="3">The sequence shown here is derived from an EMBL/GenBank/DDBJ whole genome shotgun (WGS) entry which is preliminary data.</text>
</comment>
<dbReference type="SMART" id="SM00355">
    <property type="entry name" value="ZnF_C2H2"/>
    <property type="match status" value="2"/>
</dbReference>
<feature type="domain" description="C2H2-type" evidence="2">
    <location>
        <begin position="200"/>
        <end position="223"/>
    </location>
</feature>
<dbReference type="AlphaFoldDB" id="A0A1J9QEH3"/>
<evidence type="ECO:0000259" key="2">
    <source>
        <dbReference type="SMART" id="SM00355"/>
    </source>
</evidence>
<protein>
    <recommendedName>
        <fullName evidence="2">C2H2-type domain-containing protein</fullName>
    </recommendedName>
</protein>
<dbReference type="VEuPathDB" id="FungiDB:ACJ73_01736"/>
<dbReference type="Pfam" id="PF13909">
    <property type="entry name" value="zf-H2C2_5"/>
    <property type="match status" value="1"/>
</dbReference>
<dbReference type="EMBL" id="LGTZ01000165">
    <property type="protein sequence ID" value="OJD26872.1"/>
    <property type="molecule type" value="Genomic_DNA"/>
</dbReference>
<evidence type="ECO:0000256" key="1">
    <source>
        <dbReference type="SAM" id="MobiDB-lite"/>
    </source>
</evidence>
<keyword evidence="4" id="KW-1185">Reference proteome</keyword>